<organism evidence="1 2">
    <name type="scientific">Cymbomonas tetramitiformis</name>
    <dbReference type="NCBI Taxonomy" id="36881"/>
    <lineage>
        <taxon>Eukaryota</taxon>
        <taxon>Viridiplantae</taxon>
        <taxon>Chlorophyta</taxon>
        <taxon>Pyramimonadophyceae</taxon>
        <taxon>Pyramimonadales</taxon>
        <taxon>Pyramimonadaceae</taxon>
        <taxon>Cymbomonas</taxon>
    </lineage>
</organism>
<sequence>MLAVMFQNAVDDDDAARFDAVCCIADGKPDLYDTASAFSFAVAEERATYICSLSSNVLPYLSPLASAFALYQGAVLLLRDITG</sequence>
<reference evidence="1 2" key="1">
    <citation type="journal article" date="2015" name="Genome Biol. Evol.">
        <title>Comparative Genomics of a Bacterivorous Green Alga Reveals Evolutionary Causalities and Consequences of Phago-Mixotrophic Mode of Nutrition.</title>
        <authorList>
            <person name="Burns J.A."/>
            <person name="Paasch A."/>
            <person name="Narechania A."/>
            <person name="Kim E."/>
        </authorList>
    </citation>
    <scope>NUCLEOTIDE SEQUENCE [LARGE SCALE GENOMIC DNA]</scope>
    <source>
        <strain evidence="1 2">PLY_AMNH</strain>
    </source>
</reference>
<comment type="caution">
    <text evidence="1">The sequence shown here is derived from an EMBL/GenBank/DDBJ whole genome shotgun (WGS) entry which is preliminary data.</text>
</comment>
<dbReference type="EMBL" id="LGRX02032297">
    <property type="protein sequence ID" value="KAK3244089.1"/>
    <property type="molecule type" value="Genomic_DNA"/>
</dbReference>
<keyword evidence="2" id="KW-1185">Reference proteome</keyword>
<gene>
    <name evidence="1" type="ORF">CYMTET_46285</name>
</gene>
<dbReference type="Proteomes" id="UP001190700">
    <property type="component" value="Unassembled WGS sequence"/>
</dbReference>
<proteinExistence type="predicted"/>
<dbReference type="AlphaFoldDB" id="A0AAE0EXR3"/>
<evidence type="ECO:0000313" key="1">
    <source>
        <dbReference type="EMBL" id="KAK3244089.1"/>
    </source>
</evidence>
<accession>A0AAE0EXR3</accession>
<name>A0AAE0EXR3_9CHLO</name>
<evidence type="ECO:0000313" key="2">
    <source>
        <dbReference type="Proteomes" id="UP001190700"/>
    </source>
</evidence>
<protein>
    <submittedName>
        <fullName evidence="1">Uncharacterized protein</fullName>
    </submittedName>
</protein>